<dbReference type="InterPro" id="IPR012910">
    <property type="entry name" value="Plug_dom"/>
</dbReference>
<dbReference type="InterPro" id="IPR036942">
    <property type="entry name" value="Beta-barrel_TonB_sf"/>
</dbReference>
<dbReference type="InterPro" id="IPR037066">
    <property type="entry name" value="Plug_dom_sf"/>
</dbReference>
<feature type="chain" id="PRO_5011569825" evidence="12">
    <location>
        <begin position="20"/>
        <end position="606"/>
    </location>
</feature>
<keyword evidence="7 10" id="KW-0472">Membrane</keyword>
<feature type="domain" description="TonB-dependent receptor-like beta-barrel" evidence="13">
    <location>
        <begin position="196"/>
        <end position="579"/>
    </location>
</feature>
<comment type="subcellular location">
    <subcellularLocation>
        <location evidence="1 10">Cell outer membrane</location>
        <topology evidence="1 10">Multi-pass membrane protein</topology>
    </subcellularLocation>
</comment>
<evidence type="ECO:0000313" key="15">
    <source>
        <dbReference type="EMBL" id="SDW02907.1"/>
    </source>
</evidence>
<dbReference type="GO" id="GO:0015344">
    <property type="term" value="F:siderophore uptake transmembrane transporter activity"/>
    <property type="evidence" value="ECO:0007669"/>
    <property type="project" value="TreeGrafter"/>
</dbReference>
<organism evidence="15 16">
    <name type="scientific">Flavobacterium degerlachei</name>
    <dbReference type="NCBI Taxonomy" id="229203"/>
    <lineage>
        <taxon>Bacteria</taxon>
        <taxon>Pseudomonadati</taxon>
        <taxon>Bacteroidota</taxon>
        <taxon>Flavobacteriia</taxon>
        <taxon>Flavobacteriales</taxon>
        <taxon>Flavobacteriaceae</taxon>
        <taxon>Flavobacterium</taxon>
    </lineage>
</organism>
<keyword evidence="5 12" id="KW-0732">Signal</keyword>
<dbReference type="Gene3D" id="2.170.130.10">
    <property type="entry name" value="TonB-dependent receptor, plug domain"/>
    <property type="match status" value="1"/>
</dbReference>
<dbReference type="AlphaFoldDB" id="A0A1H2Q6T3"/>
<keyword evidence="16" id="KW-1185">Reference proteome</keyword>
<feature type="domain" description="TonB-dependent receptor plug" evidence="14">
    <location>
        <begin position="45"/>
        <end position="150"/>
    </location>
</feature>
<keyword evidence="8" id="KW-0675">Receptor</keyword>
<dbReference type="EMBL" id="FNMV01000001">
    <property type="protein sequence ID" value="SDW02907.1"/>
    <property type="molecule type" value="Genomic_DNA"/>
</dbReference>
<dbReference type="STRING" id="229203.SAMN05444338_101111"/>
<gene>
    <name evidence="15" type="ORF">SAMN05444338_101111</name>
</gene>
<keyword evidence="2 10" id="KW-0813">Transport</keyword>
<evidence type="ECO:0000256" key="11">
    <source>
        <dbReference type="RuleBase" id="RU003357"/>
    </source>
</evidence>
<evidence type="ECO:0000256" key="6">
    <source>
        <dbReference type="ARBA" id="ARBA00023077"/>
    </source>
</evidence>
<evidence type="ECO:0000256" key="2">
    <source>
        <dbReference type="ARBA" id="ARBA00022448"/>
    </source>
</evidence>
<dbReference type="InterPro" id="IPR000531">
    <property type="entry name" value="Beta-barrel_TonB"/>
</dbReference>
<evidence type="ECO:0000256" key="9">
    <source>
        <dbReference type="ARBA" id="ARBA00023237"/>
    </source>
</evidence>
<evidence type="ECO:0000256" key="4">
    <source>
        <dbReference type="ARBA" id="ARBA00022692"/>
    </source>
</evidence>
<protein>
    <submittedName>
        <fullName evidence="15">Iron complex outermembrane recepter protein</fullName>
    </submittedName>
</protein>
<accession>A0A1H2Q6T3</accession>
<dbReference type="OrthoDB" id="9758472at2"/>
<dbReference type="RefSeq" id="WP_091428466.1">
    <property type="nucleotide sequence ID" value="NZ_FNMV01000001.1"/>
</dbReference>
<evidence type="ECO:0000313" key="16">
    <source>
        <dbReference type="Proteomes" id="UP000198569"/>
    </source>
</evidence>
<reference evidence="16" key="1">
    <citation type="submission" date="2016-10" db="EMBL/GenBank/DDBJ databases">
        <authorList>
            <person name="Varghese N."/>
            <person name="Submissions S."/>
        </authorList>
    </citation>
    <scope>NUCLEOTIDE SEQUENCE [LARGE SCALE GENOMIC DNA]</scope>
    <source>
        <strain evidence="16">DSM 15718</strain>
    </source>
</reference>
<keyword evidence="6 11" id="KW-0798">TonB box</keyword>
<evidence type="ECO:0000256" key="10">
    <source>
        <dbReference type="PROSITE-ProRule" id="PRU01360"/>
    </source>
</evidence>
<evidence type="ECO:0000256" key="5">
    <source>
        <dbReference type="ARBA" id="ARBA00022729"/>
    </source>
</evidence>
<evidence type="ECO:0000256" key="7">
    <source>
        <dbReference type="ARBA" id="ARBA00023136"/>
    </source>
</evidence>
<dbReference type="GO" id="GO:0009279">
    <property type="term" value="C:cell outer membrane"/>
    <property type="evidence" value="ECO:0007669"/>
    <property type="project" value="UniProtKB-SubCell"/>
</dbReference>
<dbReference type="Proteomes" id="UP000198569">
    <property type="component" value="Unassembled WGS sequence"/>
</dbReference>
<dbReference type="PANTHER" id="PTHR30069">
    <property type="entry name" value="TONB-DEPENDENT OUTER MEMBRANE RECEPTOR"/>
    <property type="match status" value="1"/>
</dbReference>
<evidence type="ECO:0000256" key="3">
    <source>
        <dbReference type="ARBA" id="ARBA00022452"/>
    </source>
</evidence>
<name>A0A1H2Q6T3_9FLAO</name>
<dbReference type="Pfam" id="PF00593">
    <property type="entry name" value="TonB_dep_Rec_b-barrel"/>
    <property type="match status" value="1"/>
</dbReference>
<dbReference type="InterPro" id="IPR039426">
    <property type="entry name" value="TonB-dep_rcpt-like"/>
</dbReference>
<dbReference type="Gene3D" id="2.40.170.20">
    <property type="entry name" value="TonB-dependent receptor, beta-barrel domain"/>
    <property type="match status" value="1"/>
</dbReference>
<keyword evidence="4 10" id="KW-0812">Transmembrane</keyword>
<comment type="similarity">
    <text evidence="10 11">Belongs to the TonB-dependent receptor family.</text>
</comment>
<feature type="signal peptide" evidence="12">
    <location>
        <begin position="1"/>
        <end position="19"/>
    </location>
</feature>
<evidence type="ECO:0000256" key="8">
    <source>
        <dbReference type="ARBA" id="ARBA00023170"/>
    </source>
</evidence>
<dbReference type="GO" id="GO:0044718">
    <property type="term" value="P:siderophore transmembrane transport"/>
    <property type="evidence" value="ECO:0007669"/>
    <property type="project" value="TreeGrafter"/>
</dbReference>
<evidence type="ECO:0000259" key="14">
    <source>
        <dbReference type="Pfam" id="PF07715"/>
    </source>
</evidence>
<sequence length="606" mass="68213">MKNKYFSAFFFIGSLIVSAQQNTQKTDTLQEVVITSSRIDLPFKENSRTIQLITAEDIKKSGVTNVADALQQIAGIDVRRRGTSGMQADLYIRGGSFDQTLLLIDGFKVDDAQTGHHSMNLALPIEVIKRIEIIKGPASRVFGQNAFTGAVNIVTKDSLDNDASLRLQAGSYGQFSAAVTAGVSLDESSHILHFSKNISNGYRYNTDFDNQNFVLKSVFNKNSLPITMLVALSDKKFGSNGFYSSPAAIDQYEETTASLVGFSTVIKKGNFTWKPKVYWRRNEDEYIYIRKNPSIYRNLHISNKIAAELNGSYTSNIGITGFGIETAKVFLSSNNLGDNNRFLSTLFLEHRLELFDKKLDITPGVAVTYFSDFKFFAFPGIDVGYELLDNLKVYGNLGYTYRIPTFTDLNYKSPTTIGNSNLEPEKAFSQEIGLKWNTSNFNVSAAVFNRNSDHLIDYVKMELTDPWQAQNIQDVTTKGFETQLLYTFNLNSFAQKLQLGYSFIENDIEQSSYTFSQYSLNSIKHQIVGSYNMQFLKNFSNTISYRYAERTAGDSYSVVDLGASYTLHAFELSLFANNIFNTEYTETNLVPMPKGNLLFGLQYNFR</sequence>
<evidence type="ECO:0000256" key="12">
    <source>
        <dbReference type="SAM" id="SignalP"/>
    </source>
</evidence>
<dbReference type="PROSITE" id="PS52016">
    <property type="entry name" value="TONB_DEPENDENT_REC_3"/>
    <property type="match status" value="1"/>
</dbReference>
<keyword evidence="9 10" id="KW-0998">Cell outer membrane</keyword>
<evidence type="ECO:0000256" key="1">
    <source>
        <dbReference type="ARBA" id="ARBA00004571"/>
    </source>
</evidence>
<dbReference type="SUPFAM" id="SSF56935">
    <property type="entry name" value="Porins"/>
    <property type="match status" value="1"/>
</dbReference>
<dbReference type="Pfam" id="PF07715">
    <property type="entry name" value="Plug"/>
    <property type="match status" value="1"/>
</dbReference>
<proteinExistence type="inferred from homology"/>
<dbReference type="PANTHER" id="PTHR30069:SF29">
    <property type="entry name" value="HEMOGLOBIN AND HEMOGLOBIN-HAPTOGLOBIN-BINDING PROTEIN 1-RELATED"/>
    <property type="match status" value="1"/>
</dbReference>
<evidence type="ECO:0000259" key="13">
    <source>
        <dbReference type="Pfam" id="PF00593"/>
    </source>
</evidence>
<keyword evidence="3 10" id="KW-1134">Transmembrane beta strand</keyword>